<feature type="transmembrane region" description="Helical" evidence="1">
    <location>
        <begin position="115"/>
        <end position="134"/>
    </location>
</feature>
<evidence type="ECO:0000313" key="3">
    <source>
        <dbReference type="Proteomes" id="UP000245977"/>
    </source>
</evidence>
<organism evidence="2 3">
    <name type="scientific">Acinetobacter defluvii</name>
    <dbReference type="NCBI Taxonomy" id="1871111"/>
    <lineage>
        <taxon>Bacteria</taxon>
        <taxon>Pseudomonadati</taxon>
        <taxon>Pseudomonadota</taxon>
        <taxon>Gammaproteobacteria</taxon>
        <taxon>Moraxellales</taxon>
        <taxon>Moraxellaceae</taxon>
        <taxon>Acinetobacter</taxon>
    </lineage>
</organism>
<dbReference type="RefSeq" id="WP_065995539.1">
    <property type="nucleotide sequence ID" value="NZ_CP029397.2"/>
</dbReference>
<dbReference type="KEGG" id="adv:DJ533_17035"/>
<evidence type="ECO:0000256" key="1">
    <source>
        <dbReference type="SAM" id="Phobius"/>
    </source>
</evidence>
<dbReference type="Proteomes" id="UP000245977">
    <property type="component" value="Chromosome"/>
</dbReference>
<dbReference type="EMBL" id="CP029397">
    <property type="protein sequence ID" value="AWL30145.1"/>
    <property type="molecule type" value="Genomic_DNA"/>
</dbReference>
<gene>
    <name evidence="2" type="ORF">DJ533_17035</name>
</gene>
<keyword evidence="1" id="KW-1133">Transmembrane helix</keyword>
<dbReference type="OrthoDB" id="6693492at2"/>
<protein>
    <submittedName>
        <fullName evidence="2">Uncharacterized protein</fullName>
    </submittedName>
</protein>
<accession>A0A2S2FH75</accession>
<feature type="transmembrane region" description="Helical" evidence="1">
    <location>
        <begin position="12"/>
        <end position="34"/>
    </location>
</feature>
<keyword evidence="1" id="KW-0812">Transmembrane</keyword>
<proteinExistence type="predicted"/>
<name>A0A2S2FH75_9GAMM</name>
<keyword evidence="3" id="KW-1185">Reference proteome</keyword>
<feature type="transmembrane region" description="Helical" evidence="1">
    <location>
        <begin position="40"/>
        <end position="65"/>
    </location>
</feature>
<evidence type="ECO:0000313" key="2">
    <source>
        <dbReference type="EMBL" id="AWL30145.1"/>
    </source>
</evidence>
<sequence length="146" mass="16610">MSHYRNKTIYQALLFAPIILQVLVAVSFIVMNYHDGLDTFVVVIGINLMIYLMYCVLIVPFAYAISIGLSRKNYLNFYTIIMGSCLICFLILIIGHLIFMGGLPTPFWKLFSNPSFYFVTVFVGVCYWAILLGLKQRDGAIDQVKS</sequence>
<dbReference type="AlphaFoldDB" id="A0A2S2FH75"/>
<keyword evidence="1" id="KW-0472">Membrane</keyword>
<reference evidence="2" key="1">
    <citation type="submission" date="2019-08" db="EMBL/GenBank/DDBJ databases">
        <title>The complete genome of Acinetobacter defluvii strain WCHAD010030.</title>
        <authorList>
            <person name="Hu Y."/>
            <person name="Qin J."/>
            <person name="Feng Y."/>
            <person name="Zong Z."/>
        </authorList>
    </citation>
    <scope>NUCLEOTIDE SEQUENCE</scope>
    <source>
        <strain evidence="2">WCHA30</strain>
    </source>
</reference>
<feature type="transmembrane region" description="Helical" evidence="1">
    <location>
        <begin position="77"/>
        <end position="103"/>
    </location>
</feature>